<evidence type="ECO:0000313" key="4">
    <source>
        <dbReference type="Proteomes" id="UP000031368"/>
    </source>
</evidence>
<dbReference type="RefSeq" id="WP_039844389.1">
    <property type="nucleotide sequence ID" value="NZ_CP006877.1"/>
</dbReference>
<gene>
    <name evidence="3" type="ORF">RGR602_CH01247</name>
</gene>
<dbReference type="SUPFAM" id="SSF54909">
    <property type="entry name" value="Dimeric alpha+beta barrel"/>
    <property type="match status" value="1"/>
</dbReference>
<dbReference type="KEGG" id="rga:RGR602_CH01247"/>
<sequence>MKFLCQVWFDTEKSKLVPQEEWEALTQECIVSDDLWRERGFLQVALALREPASAVTLHIRKGTTVATDGPFAEIKEHLGGFVLLDARDMDEAKSIVSTFPILKYASVEIRPAYSIKGAE</sequence>
<accession>A0A0B4X1I2</accession>
<organism evidence="3 4">
    <name type="scientific">Rhizobium gallicum bv. gallicum R602sp</name>
    <dbReference type="NCBI Taxonomy" id="1041138"/>
    <lineage>
        <taxon>Bacteria</taxon>
        <taxon>Pseudomonadati</taxon>
        <taxon>Pseudomonadota</taxon>
        <taxon>Alphaproteobacteria</taxon>
        <taxon>Hyphomicrobiales</taxon>
        <taxon>Rhizobiaceae</taxon>
        <taxon>Rhizobium/Agrobacterium group</taxon>
        <taxon>Rhizobium</taxon>
    </lineage>
</organism>
<dbReference type="PANTHER" id="PTHR35174:SF3">
    <property type="entry name" value="BLL7171 PROTEIN"/>
    <property type="match status" value="1"/>
</dbReference>
<feature type="domain" description="YCII-related" evidence="2">
    <location>
        <begin position="15"/>
        <end position="111"/>
    </location>
</feature>
<evidence type="ECO:0000313" key="3">
    <source>
        <dbReference type="EMBL" id="AJD40605.1"/>
    </source>
</evidence>
<evidence type="ECO:0000256" key="1">
    <source>
        <dbReference type="ARBA" id="ARBA00007689"/>
    </source>
</evidence>
<dbReference type="EMBL" id="CP006877">
    <property type="protein sequence ID" value="AJD40605.1"/>
    <property type="molecule type" value="Genomic_DNA"/>
</dbReference>
<dbReference type="InterPro" id="IPR005545">
    <property type="entry name" value="YCII"/>
</dbReference>
<dbReference type="Gene3D" id="3.30.70.1060">
    <property type="entry name" value="Dimeric alpha+beta barrel"/>
    <property type="match status" value="1"/>
</dbReference>
<dbReference type="AlphaFoldDB" id="A0A0B4X1I2"/>
<evidence type="ECO:0000259" key="2">
    <source>
        <dbReference type="Pfam" id="PF03795"/>
    </source>
</evidence>
<dbReference type="Proteomes" id="UP000031368">
    <property type="component" value="Chromosome"/>
</dbReference>
<dbReference type="Pfam" id="PF03795">
    <property type="entry name" value="YCII"/>
    <property type="match status" value="1"/>
</dbReference>
<keyword evidence="4" id="KW-1185">Reference proteome</keyword>
<comment type="similarity">
    <text evidence="1">Belongs to the YciI family.</text>
</comment>
<reference evidence="3 4" key="1">
    <citation type="submission" date="2013-11" db="EMBL/GenBank/DDBJ databases">
        <title>Complete genome sequence of Rhizobium gallicum bv. gallicum R602.</title>
        <authorList>
            <person name="Bustos P."/>
            <person name="Santamaria R.I."/>
            <person name="Lozano L."/>
            <person name="Acosta J.L."/>
            <person name="Ormeno-Orrillo E."/>
            <person name="Rogel M.A."/>
            <person name="Romero D."/>
            <person name="Cevallos M.A."/>
            <person name="Martinez-Romero E."/>
            <person name="Gonzalez V."/>
        </authorList>
    </citation>
    <scope>NUCLEOTIDE SEQUENCE [LARGE SCALE GENOMIC DNA]</scope>
    <source>
        <strain evidence="3 4">R602</strain>
    </source>
</reference>
<proteinExistence type="inferred from homology"/>
<dbReference type="PANTHER" id="PTHR35174">
    <property type="entry name" value="BLL7171 PROTEIN-RELATED"/>
    <property type="match status" value="1"/>
</dbReference>
<protein>
    <submittedName>
        <fullName evidence="3">YciI-related domain-containing protein</fullName>
    </submittedName>
</protein>
<dbReference type="InterPro" id="IPR011008">
    <property type="entry name" value="Dimeric_a/b-barrel"/>
</dbReference>
<dbReference type="HOGENOM" id="CLU_130902_2_1_5"/>
<name>A0A0B4X1I2_9HYPH</name>